<organism evidence="1 2">
    <name type="scientific">Ambrosia artemisiifolia</name>
    <name type="common">Common ragweed</name>
    <dbReference type="NCBI Taxonomy" id="4212"/>
    <lineage>
        <taxon>Eukaryota</taxon>
        <taxon>Viridiplantae</taxon>
        <taxon>Streptophyta</taxon>
        <taxon>Embryophyta</taxon>
        <taxon>Tracheophyta</taxon>
        <taxon>Spermatophyta</taxon>
        <taxon>Magnoliopsida</taxon>
        <taxon>eudicotyledons</taxon>
        <taxon>Gunneridae</taxon>
        <taxon>Pentapetalae</taxon>
        <taxon>asterids</taxon>
        <taxon>campanulids</taxon>
        <taxon>Asterales</taxon>
        <taxon>Asteraceae</taxon>
        <taxon>Asteroideae</taxon>
        <taxon>Heliantheae alliance</taxon>
        <taxon>Heliantheae</taxon>
        <taxon>Ambrosia</taxon>
    </lineage>
</organism>
<evidence type="ECO:0000313" key="1">
    <source>
        <dbReference type="EMBL" id="KAI7757235.1"/>
    </source>
</evidence>
<dbReference type="AlphaFoldDB" id="A0AAD5DGD5"/>
<name>A0AAD5DGD5_AMBAR</name>
<gene>
    <name evidence="1" type="ORF">M8C21_033145</name>
</gene>
<reference evidence="1" key="1">
    <citation type="submission" date="2022-06" db="EMBL/GenBank/DDBJ databases">
        <title>Uncovering the hologenomic basis of an extraordinary plant invasion.</title>
        <authorList>
            <person name="Bieker V.C."/>
            <person name="Martin M.D."/>
            <person name="Gilbert T."/>
            <person name="Hodgins K."/>
            <person name="Battlay P."/>
            <person name="Petersen B."/>
            <person name="Wilson J."/>
        </authorList>
    </citation>
    <scope>NUCLEOTIDE SEQUENCE</scope>
    <source>
        <strain evidence="1">AA19_3_7</strain>
        <tissue evidence="1">Leaf</tissue>
    </source>
</reference>
<dbReference type="Proteomes" id="UP001206925">
    <property type="component" value="Unassembled WGS sequence"/>
</dbReference>
<protein>
    <submittedName>
        <fullName evidence="1">Uncharacterized protein</fullName>
    </submittedName>
</protein>
<proteinExistence type="predicted"/>
<dbReference type="EMBL" id="JAMZMK010000148">
    <property type="protein sequence ID" value="KAI7757235.1"/>
    <property type="molecule type" value="Genomic_DNA"/>
</dbReference>
<evidence type="ECO:0000313" key="2">
    <source>
        <dbReference type="Proteomes" id="UP001206925"/>
    </source>
</evidence>
<keyword evidence="2" id="KW-1185">Reference proteome</keyword>
<comment type="caution">
    <text evidence="1">The sequence shown here is derived from an EMBL/GenBank/DDBJ whole genome shotgun (WGS) entry which is preliminary data.</text>
</comment>
<accession>A0AAD5DGD5</accession>
<sequence>MIDKGNKTFQPLQTVAYGPSRKLWYKQQPGTSPANHNLRLFGRRL</sequence>